<evidence type="ECO:0000313" key="3">
    <source>
        <dbReference type="EMBL" id="KAK9866512.1"/>
    </source>
</evidence>
<name>A0AAW1TBN1_9CHLO</name>
<keyword evidence="4" id="KW-1185">Reference proteome</keyword>
<dbReference type="Proteomes" id="UP001485043">
    <property type="component" value="Unassembled WGS sequence"/>
</dbReference>
<dbReference type="AlphaFoldDB" id="A0AAW1TBN1"/>
<protein>
    <recommendedName>
        <fullName evidence="2">F-box domain-containing protein</fullName>
    </recommendedName>
</protein>
<dbReference type="SMART" id="SM00256">
    <property type="entry name" value="FBOX"/>
    <property type="match status" value="1"/>
</dbReference>
<reference evidence="3 4" key="1">
    <citation type="journal article" date="2024" name="Nat. Commun.">
        <title>Phylogenomics reveals the evolutionary origins of lichenization in chlorophyte algae.</title>
        <authorList>
            <person name="Puginier C."/>
            <person name="Libourel C."/>
            <person name="Otte J."/>
            <person name="Skaloud P."/>
            <person name="Haon M."/>
            <person name="Grisel S."/>
            <person name="Petersen M."/>
            <person name="Berrin J.G."/>
            <person name="Delaux P.M."/>
            <person name="Dal Grande F."/>
            <person name="Keller J."/>
        </authorList>
    </citation>
    <scope>NUCLEOTIDE SEQUENCE [LARGE SCALE GENOMIC DNA]</scope>
    <source>
        <strain evidence="3 4">SAG 2523</strain>
    </source>
</reference>
<evidence type="ECO:0000256" key="1">
    <source>
        <dbReference type="ARBA" id="ARBA00004430"/>
    </source>
</evidence>
<dbReference type="InterPro" id="IPR001810">
    <property type="entry name" value="F-box_dom"/>
</dbReference>
<gene>
    <name evidence="3" type="ORF">WJX84_007073</name>
</gene>
<accession>A0AAW1TBN1</accession>
<sequence length="290" mass="32354">MPKPVLGHLSNRPDARGCIKQGRLPADVWAKIASQLGCLDILTMRLVSQHFSNLANLSDLRLEWNVGTPEEAASLAKFVIRHCMKRPGPWLHIYIPDYQECKLRRWSCLTLALSCSNLRSLDCASWDPDDIQVEAMLQLVPPKLECLAICVAPSIVEDPGWTRLTGLTSLTHRCWEHGNSDFAAAGIASLPSLKYYQYNFVMESGDTNCRIFAATFVQPSVEVMHLDVNSFHADTDFAAFSSLREVRIENMCAPLVKGCILEHLELVYPASDVINELADLQVRSSAIVSR</sequence>
<dbReference type="GO" id="GO:0005930">
    <property type="term" value="C:axoneme"/>
    <property type="evidence" value="ECO:0007669"/>
    <property type="project" value="UniProtKB-SubCell"/>
</dbReference>
<comment type="subcellular location">
    <subcellularLocation>
        <location evidence="1">Cytoplasm</location>
        <location evidence="1">Cytoskeleton</location>
        <location evidence="1">Cilium axoneme</location>
    </subcellularLocation>
</comment>
<organism evidence="3 4">
    <name type="scientific">Apatococcus fuscideae</name>
    <dbReference type="NCBI Taxonomy" id="2026836"/>
    <lineage>
        <taxon>Eukaryota</taxon>
        <taxon>Viridiplantae</taxon>
        <taxon>Chlorophyta</taxon>
        <taxon>core chlorophytes</taxon>
        <taxon>Trebouxiophyceae</taxon>
        <taxon>Chlorellales</taxon>
        <taxon>Chlorellaceae</taxon>
        <taxon>Apatococcus</taxon>
    </lineage>
</organism>
<comment type="caution">
    <text evidence="3">The sequence shown here is derived from an EMBL/GenBank/DDBJ whole genome shotgun (WGS) entry which is preliminary data.</text>
</comment>
<feature type="domain" description="F-box" evidence="2">
    <location>
        <begin position="24"/>
        <end position="64"/>
    </location>
</feature>
<evidence type="ECO:0000313" key="4">
    <source>
        <dbReference type="Proteomes" id="UP001485043"/>
    </source>
</evidence>
<dbReference type="Gene3D" id="3.80.10.10">
    <property type="entry name" value="Ribonuclease Inhibitor"/>
    <property type="match status" value="1"/>
</dbReference>
<dbReference type="Pfam" id="PF00646">
    <property type="entry name" value="F-box"/>
    <property type="match status" value="1"/>
</dbReference>
<dbReference type="EMBL" id="JALJOV010000156">
    <property type="protein sequence ID" value="KAK9866512.1"/>
    <property type="molecule type" value="Genomic_DNA"/>
</dbReference>
<dbReference type="SUPFAM" id="SSF52047">
    <property type="entry name" value="RNI-like"/>
    <property type="match status" value="1"/>
</dbReference>
<evidence type="ECO:0000259" key="2">
    <source>
        <dbReference type="SMART" id="SM00256"/>
    </source>
</evidence>
<dbReference type="InterPro" id="IPR032675">
    <property type="entry name" value="LRR_dom_sf"/>
</dbReference>
<dbReference type="CDD" id="cd09917">
    <property type="entry name" value="F-box_SF"/>
    <property type="match status" value="1"/>
</dbReference>
<proteinExistence type="predicted"/>